<keyword evidence="5" id="KW-1185">Reference proteome</keyword>
<comment type="caution">
    <text evidence="4">The sequence shown here is derived from an EMBL/GenBank/DDBJ whole genome shotgun (WGS) entry which is preliminary data.</text>
</comment>
<dbReference type="Pfam" id="PF04972">
    <property type="entry name" value="BON"/>
    <property type="match status" value="2"/>
</dbReference>
<dbReference type="PANTHER" id="PTHR34606:SF4">
    <property type="entry name" value="OUTER MEMBRANE LIPOPROTEIN DOLP"/>
    <property type="match status" value="1"/>
</dbReference>
<evidence type="ECO:0000259" key="3">
    <source>
        <dbReference type="PROSITE" id="PS50914"/>
    </source>
</evidence>
<evidence type="ECO:0000313" key="4">
    <source>
        <dbReference type="EMBL" id="MFD2097537.1"/>
    </source>
</evidence>
<evidence type="ECO:0000256" key="2">
    <source>
        <dbReference type="SAM" id="SignalP"/>
    </source>
</evidence>
<gene>
    <name evidence="4" type="ORF">ACFSJ3_16205</name>
</gene>
<accession>A0ABW4XPP3</accession>
<dbReference type="PROSITE" id="PS50914">
    <property type="entry name" value="BON"/>
    <property type="match status" value="2"/>
</dbReference>
<dbReference type="InterPro" id="IPR014004">
    <property type="entry name" value="Transpt-assoc_nodulatn_dom_bac"/>
</dbReference>
<dbReference type="EMBL" id="JBHUHT010000025">
    <property type="protein sequence ID" value="MFD2097537.1"/>
    <property type="molecule type" value="Genomic_DNA"/>
</dbReference>
<evidence type="ECO:0000256" key="1">
    <source>
        <dbReference type="ARBA" id="ARBA00022729"/>
    </source>
</evidence>
<dbReference type="PANTHER" id="PTHR34606">
    <property type="entry name" value="BON DOMAIN-CONTAINING PROTEIN"/>
    <property type="match status" value="1"/>
</dbReference>
<dbReference type="InterPro" id="IPR007055">
    <property type="entry name" value="BON_dom"/>
</dbReference>
<dbReference type="PROSITE" id="PS51257">
    <property type="entry name" value="PROKAR_LIPOPROTEIN"/>
    <property type="match status" value="1"/>
</dbReference>
<dbReference type="InterPro" id="IPR051686">
    <property type="entry name" value="Lipoprotein_DolP"/>
</dbReference>
<organism evidence="4 5">
    <name type="scientific">Corallincola platygyrae</name>
    <dbReference type="NCBI Taxonomy" id="1193278"/>
    <lineage>
        <taxon>Bacteria</taxon>
        <taxon>Pseudomonadati</taxon>
        <taxon>Pseudomonadota</taxon>
        <taxon>Gammaproteobacteria</taxon>
        <taxon>Alteromonadales</taxon>
        <taxon>Psychromonadaceae</taxon>
        <taxon>Corallincola</taxon>
    </lineage>
</organism>
<feature type="domain" description="BON" evidence="3">
    <location>
        <begin position="124"/>
        <end position="191"/>
    </location>
</feature>
<dbReference type="SMART" id="SM00749">
    <property type="entry name" value="BON"/>
    <property type="match status" value="1"/>
</dbReference>
<sequence>MRLRHLLPAVVVGALALQGCAAVIIAGAAGTAAAIDDRRTIGSQIDDNAIEIKAVGRLRERKDIWDHSRISISSVNGTLLLVGQTPTAHLRSEIAKTVSGITSVKTVHNQIKIGTPIGLSTQTNDAWITTKVKADLIGDKSVNGNQVKVVTENSEVYLLGLVTQAEAARATEIARNVTGVKQVVRVFEYTTK</sequence>
<protein>
    <submittedName>
        <fullName evidence="4">BON domain-containing protein</fullName>
    </submittedName>
</protein>
<dbReference type="Proteomes" id="UP001597380">
    <property type="component" value="Unassembled WGS sequence"/>
</dbReference>
<name>A0ABW4XPP3_9GAMM</name>
<feature type="chain" id="PRO_5045536892" evidence="2">
    <location>
        <begin position="22"/>
        <end position="192"/>
    </location>
</feature>
<dbReference type="RefSeq" id="WP_345341595.1">
    <property type="nucleotide sequence ID" value="NZ_BAABLI010000029.1"/>
</dbReference>
<evidence type="ECO:0000313" key="5">
    <source>
        <dbReference type="Proteomes" id="UP001597380"/>
    </source>
</evidence>
<keyword evidence="1 2" id="KW-0732">Signal</keyword>
<proteinExistence type="predicted"/>
<feature type="signal peptide" evidence="2">
    <location>
        <begin position="1"/>
        <end position="21"/>
    </location>
</feature>
<reference evidence="5" key="1">
    <citation type="journal article" date="2019" name="Int. J. Syst. Evol. Microbiol.">
        <title>The Global Catalogue of Microorganisms (GCM) 10K type strain sequencing project: providing services to taxonomists for standard genome sequencing and annotation.</title>
        <authorList>
            <consortium name="The Broad Institute Genomics Platform"/>
            <consortium name="The Broad Institute Genome Sequencing Center for Infectious Disease"/>
            <person name="Wu L."/>
            <person name="Ma J."/>
        </authorList>
    </citation>
    <scope>NUCLEOTIDE SEQUENCE [LARGE SCALE GENOMIC DNA]</scope>
    <source>
        <strain evidence="5">CGMCC 1.10992</strain>
    </source>
</reference>
<feature type="domain" description="BON" evidence="3">
    <location>
        <begin position="46"/>
        <end position="115"/>
    </location>
</feature>